<dbReference type="AlphaFoldDB" id="A0A9N7ULQ0"/>
<reference evidence="1" key="1">
    <citation type="submission" date="2020-03" db="EMBL/GenBank/DDBJ databases">
        <authorList>
            <person name="Weist P."/>
        </authorList>
    </citation>
    <scope>NUCLEOTIDE SEQUENCE</scope>
</reference>
<sequence length="305" mass="33729">MAILRQWVFLVEKDGVLLRRVFRSDGGEDSLQCILPAVLKQETLNQLHQEQATRASSELQNWSDSAVIGQECLQTLRIGSKSEPLLSVDILLGRVQDLAVWQDWVVEHQARLRVAFESACEWLLPSASKRKVWHDERVRDLPFTSGCCHALTPGTPHPDPGLSGFPSAWTDASDGGGNELLVTDTGSCSSGCVEQICTGHKTYKAQLSPPLLLLRSSGHHRRGCRLQLETGSWNTFRSSRSELLTWSQHPDDITQRARAEEGAWARDLPRQQALLLGQISASHPTHRLVSVPPRLASQLTPAASS</sequence>
<organism evidence="1 2">
    <name type="scientific">Pleuronectes platessa</name>
    <name type="common">European plaice</name>
    <dbReference type="NCBI Taxonomy" id="8262"/>
    <lineage>
        <taxon>Eukaryota</taxon>
        <taxon>Metazoa</taxon>
        <taxon>Chordata</taxon>
        <taxon>Craniata</taxon>
        <taxon>Vertebrata</taxon>
        <taxon>Euteleostomi</taxon>
        <taxon>Actinopterygii</taxon>
        <taxon>Neopterygii</taxon>
        <taxon>Teleostei</taxon>
        <taxon>Neoteleostei</taxon>
        <taxon>Acanthomorphata</taxon>
        <taxon>Carangaria</taxon>
        <taxon>Pleuronectiformes</taxon>
        <taxon>Pleuronectoidei</taxon>
        <taxon>Pleuronectidae</taxon>
        <taxon>Pleuronectes</taxon>
    </lineage>
</organism>
<evidence type="ECO:0000313" key="1">
    <source>
        <dbReference type="EMBL" id="CAB1433805.1"/>
    </source>
</evidence>
<name>A0A9N7ULQ0_PLEPL</name>
<gene>
    <name evidence="1" type="ORF">PLEPLA_LOCUS21896</name>
</gene>
<keyword evidence="2" id="KW-1185">Reference proteome</keyword>
<dbReference type="Proteomes" id="UP001153269">
    <property type="component" value="Unassembled WGS sequence"/>
</dbReference>
<protein>
    <submittedName>
        <fullName evidence="1">Uncharacterized protein</fullName>
    </submittedName>
</protein>
<accession>A0A9N7ULQ0</accession>
<comment type="caution">
    <text evidence="1">The sequence shown here is derived from an EMBL/GenBank/DDBJ whole genome shotgun (WGS) entry which is preliminary data.</text>
</comment>
<dbReference type="EMBL" id="CADEAL010001600">
    <property type="protein sequence ID" value="CAB1433805.1"/>
    <property type="molecule type" value="Genomic_DNA"/>
</dbReference>
<proteinExistence type="predicted"/>
<evidence type="ECO:0000313" key="2">
    <source>
        <dbReference type="Proteomes" id="UP001153269"/>
    </source>
</evidence>